<keyword evidence="1" id="KW-0472">Membrane</keyword>
<reference evidence="2" key="1">
    <citation type="submission" date="2023-03" db="EMBL/GenBank/DDBJ databases">
        <title>Massive genome expansion in bonnet fungi (Mycena s.s.) driven by repeated elements and novel gene families across ecological guilds.</title>
        <authorList>
            <consortium name="Lawrence Berkeley National Laboratory"/>
            <person name="Harder C.B."/>
            <person name="Miyauchi S."/>
            <person name="Viragh M."/>
            <person name="Kuo A."/>
            <person name="Thoen E."/>
            <person name="Andreopoulos B."/>
            <person name="Lu D."/>
            <person name="Skrede I."/>
            <person name="Drula E."/>
            <person name="Henrissat B."/>
            <person name="Morin E."/>
            <person name="Kohler A."/>
            <person name="Barry K."/>
            <person name="LaButti K."/>
            <person name="Morin E."/>
            <person name="Salamov A."/>
            <person name="Lipzen A."/>
            <person name="Mereny Z."/>
            <person name="Hegedus B."/>
            <person name="Baldrian P."/>
            <person name="Stursova M."/>
            <person name="Weitz H."/>
            <person name="Taylor A."/>
            <person name="Grigoriev I.V."/>
            <person name="Nagy L.G."/>
            <person name="Martin F."/>
            <person name="Kauserud H."/>
        </authorList>
    </citation>
    <scope>NUCLEOTIDE SEQUENCE</scope>
    <source>
        <strain evidence="2">CBHHK067</strain>
    </source>
</reference>
<gene>
    <name evidence="2" type="ORF">B0H17DRAFT_1061064</name>
</gene>
<dbReference type="AlphaFoldDB" id="A0AAD7DK17"/>
<accession>A0AAD7DK17</accession>
<dbReference type="Proteomes" id="UP001221757">
    <property type="component" value="Unassembled WGS sequence"/>
</dbReference>
<proteinExistence type="predicted"/>
<dbReference type="EMBL" id="JARKIE010000050">
    <property type="protein sequence ID" value="KAJ7692705.1"/>
    <property type="molecule type" value="Genomic_DNA"/>
</dbReference>
<feature type="transmembrane region" description="Helical" evidence="1">
    <location>
        <begin position="27"/>
        <end position="49"/>
    </location>
</feature>
<keyword evidence="3" id="KW-1185">Reference proteome</keyword>
<keyword evidence="1" id="KW-0812">Transmembrane</keyword>
<evidence type="ECO:0000313" key="3">
    <source>
        <dbReference type="Proteomes" id="UP001221757"/>
    </source>
</evidence>
<evidence type="ECO:0000256" key="1">
    <source>
        <dbReference type="SAM" id="Phobius"/>
    </source>
</evidence>
<evidence type="ECO:0000313" key="2">
    <source>
        <dbReference type="EMBL" id="KAJ7692705.1"/>
    </source>
</evidence>
<name>A0AAD7DK17_MYCRO</name>
<organism evidence="2 3">
    <name type="scientific">Mycena rosella</name>
    <name type="common">Pink bonnet</name>
    <name type="synonym">Agaricus rosellus</name>
    <dbReference type="NCBI Taxonomy" id="1033263"/>
    <lineage>
        <taxon>Eukaryota</taxon>
        <taxon>Fungi</taxon>
        <taxon>Dikarya</taxon>
        <taxon>Basidiomycota</taxon>
        <taxon>Agaricomycotina</taxon>
        <taxon>Agaricomycetes</taxon>
        <taxon>Agaricomycetidae</taxon>
        <taxon>Agaricales</taxon>
        <taxon>Marasmiineae</taxon>
        <taxon>Mycenaceae</taxon>
        <taxon>Mycena</taxon>
    </lineage>
</organism>
<comment type="caution">
    <text evidence="2">The sequence shown here is derived from an EMBL/GenBank/DDBJ whole genome shotgun (WGS) entry which is preliminary data.</text>
</comment>
<sequence length="88" mass="9433">MLSSSSSTTTFFALAFAFPAALLDDAFALTSFFFAASFFAATTATLALLRPRGAEGLRLAELALSTDARLNGFFSQRLHVHCGLHRSL</sequence>
<protein>
    <submittedName>
        <fullName evidence="2">Uncharacterized protein</fullName>
    </submittedName>
</protein>
<keyword evidence="1" id="KW-1133">Transmembrane helix</keyword>